<proteinExistence type="predicted"/>
<dbReference type="Ensembl" id="ENSSSCT00015045149.1">
    <property type="protein sequence ID" value="ENSSSCP00015017889.1"/>
    <property type="gene ID" value="ENSSSCG00015034083.1"/>
</dbReference>
<reference evidence="1" key="1">
    <citation type="submission" date="2025-08" db="UniProtKB">
        <authorList>
            <consortium name="Ensembl"/>
        </authorList>
    </citation>
    <scope>IDENTIFICATION</scope>
</reference>
<name>A0A8D0NFH2_PIG</name>
<evidence type="ECO:0000313" key="1">
    <source>
        <dbReference type="Ensembl" id="ENSSSCP00015017889.1"/>
    </source>
</evidence>
<dbReference type="AlphaFoldDB" id="A0A8D0NFH2"/>
<evidence type="ECO:0000313" key="2">
    <source>
        <dbReference type="Proteomes" id="UP000694726"/>
    </source>
</evidence>
<protein>
    <recommendedName>
        <fullName evidence="3">Transmembrane channel like 3</fullName>
    </recommendedName>
</protein>
<dbReference type="Proteomes" id="UP000694726">
    <property type="component" value="Unplaced"/>
</dbReference>
<organism evidence="1 2">
    <name type="scientific">Sus scrofa</name>
    <name type="common">Pig</name>
    <dbReference type="NCBI Taxonomy" id="9823"/>
    <lineage>
        <taxon>Eukaryota</taxon>
        <taxon>Metazoa</taxon>
        <taxon>Chordata</taxon>
        <taxon>Craniata</taxon>
        <taxon>Vertebrata</taxon>
        <taxon>Euteleostomi</taxon>
        <taxon>Mammalia</taxon>
        <taxon>Eutheria</taxon>
        <taxon>Laurasiatheria</taxon>
        <taxon>Artiodactyla</taxon>
        <taxon>Suina</taxon>
        <taxon>Suidae</taxon>
        <taxon>Sus</taxon>
    </lineage>
</organism>
<evidence type="ECO:0008006" key="3">
    <source>
        <dbReference type="Google" id="ProtNLM"/>
    </source>
</evidence>
<accession>A0A8D0NFH2</accession>
<sequence length="172" mass="19347">MKPSKASQRYRSIGRNASQHYFYQESLLLSNLDDSFTADETGDSSDPEQIFQNIQFQKDLMANIRCRPWTMGQKLRALRRAKDIVLKFEGRLTRTRGYQAAGAEVKSAHLEVPPLPVVSRPGAVVHALHLPCYTGCEHPSLIAEEQYDELEGPNFPKLLVPSAITYQLCDPG</sequence>